<dbReference type="InterPro" id="IPR009081">
    <property type="entry name" value="PP-bd_ACP"/>
</dbReference>
<keyword evidence="3" id="KW-0808">Transferase</keyword>
<dbReference type="GO" id="GO:0004312">
    <property type="term" value="F:fatty acid synthase activity"/>
    <property type="evidence" value="ECO:0007669"/>
    <property type="project" value="TreeGrafter"/>
</dbReference>
<sequence>MWEVSTGLGGELTDADLRRMRRLGLPALPARDSLRLLDEALDAGAAVVVPVKLDQAALRARTDELPALLHGFARVAPRRAAEPESGPDLGERLAGLTGPERDRLLLDLVRGQAAAVLGHGGPQDIDPLRGFLEMGFNSLTAVELRNQLVGATGLSLPATLVFDRPTPSAIAAYLGGRFTTSVSVSLDEEIDKLESALSAAAGDERARAAARLRALASQWGGDDLADATAQDLFDILDEELGTSN</sequence>
<reference evidence="5 6" key="1">
    <citation type="submission" date="2018-06" db="EMBL/GenBank/DDBJ databases">
        <title>Sphaerisporangium craniellae sp. nov., isolated from a marine sponge in the South China Sea.</title>
        <authorList>
            <person name="Li L."/>
        </authorList>
    </citation>
    <scope>NUCLEOTIDE SEQUENCE [LARGE SCALE GENOMIC DNA]</scope>
    <source>
        <strain evidence="5 6">LHW63015</strain>
    </source>
</reference>
<gene>
    <name evidence="5" type="ORF">DP939_07090</name>
</gene>
<comment type="caution">
    <text evidence="5">The sequence shown here is derived from an EMBL/GenBank/DDBJ whole genome shotgun (WGS) entry which is preliminary data.</text>
</comment>
<dbReference type="Gene3D" id="1.10.1200.10">
    <property type="entry name" value="ACP-like"/>
    <property type="match status" value="1"/>
</dbReference>
<dbReference type="PANTHER" id="PTHR43775">
    <property type="entry name" value="FATTY ACID SYNTHASE"/>
    <property type="match status" value="1"/>
</dbReference>
<dbReference type="PROSITE" id="PS50075">
    <property type="entry name" value="CARRIER"/>
    <property type="match status" value="1"/>
</dbReference>
<dbReference type="InterPro" id="IPR036736">
    <property type="entry name" value="ACP-like_sf"/>
</dbReference>
<dbReference type="AlphaFoldDB" id="A0A366M529"/>
<dbReference type="Pfam" id="PF00550">
    <property type="entry name" value="PP-binding"/>
    <property type="match status" value="1"/>
</dbReference>
<name>A0A366M529_9ACTN</name>
<dbReference type="SMART" id="SM00823">
    <property type="entry name" value="PKS_PP"/>
    <property type="match status" value="1"/>
</dbReference>
<dbReference type="PROSITE" id="PS00012">
    <property type="entry name" value="PHOSPHOPANTETHEINE"/>
    <property type="match status" value="1"/>
</dbReference>
<evidence type="ECO:0000259" key="4">
    <source>
        <dbReference type="PROSITE" id="PS50075"/>
    </source>
</evidence>
<protein>
    <recommendedName>
        <fullName evidence="4">Carrier domain-containing protein</fullName>
    </recommendedName>
</protein>
<keyword evidence="1" id="KW-0596">Phosphopantetheine</keyword>
<proteinExistence type="predicted"/>
<feature type="domain" description="Carrier" evidence="4">
    <location>
        <begin position="103"/>
        <end position="178"/>
    </location>
</feature>
<evidence type="ECO:0000313" key="5">
    <source>
        <dbReference type="EMBL" id="RBQ21137.1"/>
    </source>
</evidence>
<evidence type="ECO:0000256" key="1">
    <source>
        <dbReference type="ARBA" id="ARBA00022450"/>
    </source>
</evidence>
<keyword evidence="6" id="KW-1185">Reference proteome</keyword>
<dbReference type="PANTHER" id="PTHR43775:SF51">
    <property type="entry name" value="INACTIVE PHENOLPHTHIOCEROL SYNTHESIS POLYKETIDE SYNTHASE TYPE I PKS1-RELATED"/>
    <property type="match status" value="1"/>
</dbReference>
<keyword evidence="2" id="KW-0597">Phosphoprotein</keyword>
<dbReference type="EMBL" id="QMEY01000002">
    <property type="protein sequence ID" value="RBQ21137.1"/>
    <property type="molecule type" value="Genomic_DNA"/>
</dbReference>
<evidence type="ECO:0000256" key="3">
    <source>
        <dbReference type="ARBA" id="ARBA00022679"/>
    </source>
</evidence>
<dbReference type="GO" id="GO:0031177">
    <property type="term" value="F:phosphopantetheine binding"/>
    <property type="evidence" value="ECO:0007669"/>
    <property type="project" value="InterPro"/>
</dbReference>
<dbReference type="InterPro" id="IPR006162">
    <property type="entry name" value="Ppantetheine_attach_site"/>
</dbReference>
<evidence type="ECO:0000256" key="2">
    <source>
        <dbReference type="ARBA" id="ARBA00022553"/>
    </source>
</evidence>
<organism evidence="5 6">
    <name type="scientific">Spongiactinospora rosea</name>
    <dbReference type="NCBI Taxonomy" id="2248750"/>
    <lineage>
        <taxon>Bacteria</taxon>
        <taxon>Bacillati</taxon>
        <taxon>Actinomycetota</taxon>
        <taxon>Actinomycetes</taxon>
        <taxon>Streptosporangiales</taxon>
        <taxon>Streptosporangiaceae</taxon>
        <taxon>Spongiactinospora</taxon>
    </lineage>
</organism>
<dbReference type="SUPFAM" id="SSF47336">
    <property type="entry name" value="ACP-like"/>
    <property type="match status" value="1"/>
</dbReference>
<dbReference type="InterPro" id="IPR020806">
    <property type="entry name" value="PKS_PP-bd"/>
</dbReference>
<dbReference type="InterPro" id="IPR050091">
    <property type="entry name" value="PKS_NRPS_Biosynth_Enz"/>
</dbReference>
<evidence type="ECO:0000313" key="6">
    <source>
        <dbReference type="Proteomes" id="UP000253303"/>
    </source>
</evidence>
<dbReference type="Proteomes" id="UP000253303">
    <property type="component" value="Unassembled WGS sequence"/>
</dbReference>
<dbReference type="SMART" id="SM01294">
    <property type="entry name" value="PKS_PP_betabranch"/>
    <property type="match status" value="1"/>
</dbReference>
<dbReference type="FunFam" id="1.10.1200.10:FF:000007">
    <property type="entry name" value="Probable polyketide synthase pks17"/>
    <property type="match status" value="1"/>
</dbReference>
<accession>A0A366M529</accession>
<dbReference type="OrthoDB" id="4537517at2"/>
<dbReference type="GO" id="GO:0006633">
    <property type="term" value="P:fatty acid biosynthetic process"/>
    <property type="evidence" value="ECO:0007669"/>
    <property type="project" value="TreeGrafter"/>
</dbReference>
<dbReference type="Gene3D" id="3.40.50.720">
    <property type="entry name" value="NAD(P)-binding Rossmann-like Domain"/>
    <property type="match status" value="1"/>
</dbReference>